<dbReference type="Proteomes" id="UP000008522">
    <property type="component" value="Chromosome"/>
</dbReference>
<organism evidence="2 3">
    <name type="scientific">Brachyspira intermedia (strain ATCC 51140 / PWS/A)</name>
    <name type="common">Serpulina intermedia</name>
    <dbReference type="NCBI Taxonomy" id="1045858"/>
    <lineage>
        <taxon>Bacteria</taxon>
        <taxon>Pseudomonadati</taxon>
        <taxon>Spirochaetota</taxon>
        <taxon>Spirochaetia</taxon>
        <taxon>Brachyspirales</taxon>
        <taxon>Brachyspiraceae</taxon>
        <taxon>Brachyspira</taxon>
    </lineage>
</organism>
<reference evidence="2 3" key="1">
    <citation type="journal article" date="2011" name="BMC Genomics">
        <title>Complete genome sequence of Brachyspira intermedia reveals unique genomic features in Brachyspira species and phage-mediated horizontal gene transfer.</title>
        <authorList>
            <person name="Hafstrom T."/>
            <person name="Jansson D.S."/>
            <person name="Segerman B."/>
        </authorList>
    </citation>
    <scope>NUCLEOTIDE SEQUENCE [LARGE SCALE GENOMIC DNA]</scope>
    <source>
        <strain evidence="3">ATCC 51140 / PWS/A</strain>
    </source>
</reference>
<keyword evidence="3" id="KW-1185">Reference proteome</keyword>
<feature type="signal peptide" evidence="1">
    <location>
        <begin position="1"/>
        <end position="20"/>
    </location>
</feature>
<evidence type="ECO:0000256" key="1">
    <source>
        <dbReference type="SAM" id="SignalP"/>
    </source>
</evidence>
<keyword evidence="1" id="KW-0732">Signal</keyword>
<dbReference type="KEGG" id="bip:Bint_2672"/>
<evidence type="ECO:0000313" key="2">
    <source>
        <dbReference type="EMBL" id="AEM23268.1"/>
    </source>
</evidence>
<protein>
    <submittedName>
        <fullName evidence="2">Uncharacterized protein</fullName>
    </submittedName>
</protein>
<evidence type="ECO:0000313" key="3">
    <source>
        <dbReference type="Proteomes" id="UP000008522"/>
    </source>
</evidence>
<dbReference type="PROSITE" id="PS51257">
    <property type="entry name" value="PROKAR_LIPOPROTEIN"/>
    <property type="match status" value="1"/>
</dbReference>
<name>G0EPJ8_BRAIP</name>
<dbReference type="AlphaFoldDB" id="G0EPJ8"/>
<dbReference type="RefSeq" id="WP_014489058.1">
    <property type="nucleotide sequence ID" value="NC_017243.1"/>
</dbReference>
<dbReference type="HOGENOM" id="CLU_1892156_0_0_12"/>
<dbReference type="PATRIC" id="fig|1045858.4.peg.2673"/>
<proteinExistence type="predicted"/>
<sequence>MNKKIIFLLTLVFAAIISCKDNVTNPNTEIKKITIAERAGSYEATYGTSKVAFTLDNEGNITSFVRGTFTIIYEGEKMNIVQDPSSTQTIIAFQLENYTYVIQFESETEATGGQLLLSLPGVSQPPAFTLVKIK</sequence>
<accession>G0EPJ8</accession>
<dbReference type="GeneID" id="44971158"/>
<gene>
    <name evidence="2" type="ordered locus">Bint_2672</name>
</gene>
<feature type="chain" id="PRO_5003398688" evidence="1">
    <location>
        <begin position="21"/>
        <end position="134"/>
    </location>
</feature>
<dbReference type="EMBL" id="CP002874">
    <property type="protein sequence ID" value="AEM23268.1"/>
    <property type="molecule type" value="Genomic_DNA"/>
</dbReference>